<proteinExistence type="predicted"/>
<reference evidence="4 5" key="1">
    <citation type="submission" date="2017-07" db="EMBL/GenBank/DDBJ databases">
        <title>Draft Genome Sequences of Select Purple Nonsulfur Bacteria.</title>
        <authorList>
            <person name="Lasarre B."/>
            <person name="Mckinlay J.B."/>
        </authorList>
    </citation>
    <scope>NUCLEOTIDE SEQUENCE [LARGE SCALE GENOMIC DNA]</scope>
    <source>
        <strain evidence="4 5">DSM 11907</strain>
    </source>
</reference>
<evidence type="ECO:0008006" key="6">
    <source>
        <dbReference type="Google" id="ProtNLM"/>
    </source>
</evidence>
<dbReference type="PANTHER" id="PTHR38015:SF1">
    <property type="entry name" value="OPINE DEHYDROGENASE DOMAIN-CONTAINING PROTEIN"/>
    <property type="match status" value="1"/>
</dbReference>
<dbReference type="OrthoDB" id="6135265at2"/>
<dbReference type="InterPro" id="IPR013328">
    <property type="entry name" value="6PGD_dom2"/>
</dbReference>
<dbReference type="InterPro" id="IPR036291">
    <property type="entry name" value="NAD(P)-bd_dom_sf"/>
</dbReference>
<dbReference type="Pfam" id="PF01210">
    <property type="entry name" value="NAD_Gly3P_dh_N"/>
    <property type="match status" value="1"/>
</dbReference>
<dbReference type="RefSeq" id="WP_111356608.1">
    <property type="nucleotide sequence ID" value="NZ_NHSK01000137.1"/>
</dbReference>
<dbReference type="EMBL" id="NPEU01000059">
    <property type="protein sequence ID" value="RAI39867.1"/>
    <property type="molecule type" value="Genomic_DNA"/>
</dbReference>
<dbReference type="InterPro" id="IPR003421">
    <property type="entry name" value="Opine_DH"/>
</dbReference>
<evidence type="ECO:0000256" key="1">
    <source>
        <dbReference type="ARBA" id="ARBA00023002"/>
    </source>
</evidence>
<evidence type="ECO:0000313" key="4">
    <source>
        <dbReference type="EMBL" id="RAI39867.1"/>
    </source>
</evidence>
<keyword evidence="5" id="KW-1185">Reference proteome</keyword>
<protein>
    <recommendedName>
        <fullName evidence="6">NAD/NADP octopine/nopaline dehydrogenase</fullName>
    </recommendedName>
</protein>
<name>A0A327KN51_9BRAD</name>
<dbReference type="SUPFAM" id="SSF48179">
    <property type="entry name" value="6-phosphogluconate dehydrogenase C-terminal domain-like"/>
    <property type="match status" value="1"/>
</dbReference>
<keyword evidence="1" id="KW-0560">Oxidoreductase</keyword>
<dbReference type="Gene3D" id="1.10.1040.10">
    <property type="entry name" value="N-(1-d-carboxylethyl)-l-norvaline Dehydrogenase, domain 2"/>
    <property type="match status" value="1"/>
</dbReference>
<dbReference type="GO" id="GO:0051287">
    <property type="term" value="F:NAD binding"/>
    <property type="evidence" value="ECO:0007669"/>
    <property type="project" value="InterPro"/>
</dbReference>
<dbReference type="InterPro" id="IPR051729">
    <property type="entry name" value="Opine/Lysopine_DH"/>
</dbReference>
<gene>
    <name evidence="4" type="ORF">CH338_08040</name>
</gene>
<accession>A0A327KN51</accession>
<dbReference type="InterPro" id="IPR011128">
    <property type="entry name" value="G3P_DH_NAD-dep_N"/>
</dbReference>
<dbReference type="GO" id="GO:0046168">
    <property type="term" value="P:glycerol-3-phosphate catabolic process"/>
    <property type="evidence" value="ECO:0007669"/>
    <property type="project" value="InterPro"/>
</dbReference>
<dbReference type="SUPFAM" id="SSF51735">
    <property type="entry name" value="NAD(P)-binding Rossmann-fold domains"/>
    <property type="match status" value="1"/>
</dbReference>
<evidence type="ECO:0000259" key="2">
    <source>
        <dbReference type="Pfam" id="PF01210"/>
    </source>
</evidence>
<dbReference type="GO" id="GO:0016616">
    <property type="term" value="F:oxidoreductase activity, acting on the CH-OH group of donors, NAD or NADP as acceptor"/>
    <property type="evidence" value="ECO:0007669"/>
    <property type="project" value="InterPro"/>
</dbReference>
<feature type="domain" description="Glycerol-3-phosphate dehydrogenase NAD-dependent N-terminal" evidence="2">
    <location>
        <begin position="5"/>
        <end position="102"/>
    </location>
</feature>
<evidence type="ECO:0000259" key="3">
    <source>
        <dbReference type="Pfam" id="PF02317"/>
    </source>
</evidence>
<dbReference type="Pfam" id="PF02317">
    <property type="entry name" value="Octopine_DH"/>
    <property type="match status" value="1"/>
</dbReference>
<dbReference type="AlphaFoldDB" id="A0A327KN51"/>
<organism evidence="4 5">
    <name type="scientific">Rhodoplanes elegans</name>
    <dbReference type="NCBI Taxonomy" id="29408"/>
    <lineage>
        <taxon>Bacteria</taxon>
        <taxon>Pseudomonadati</taxon>
        <taxon>Pseudomonadota</taxon>
        <taxon>Alphaproteobacteria</taxon>
        <taxon>Hyphomicrobiales</taxon>
        <taxon>Nitrobacteraceae</taxon>
        <taxon>Rhodoplanes</taxon>
    </lineage>
</organism>
<dbReference type="Gene3D" id="3.40.50.720">
    <property type="entry name" value="NAD(P)-binding Rossmann-like Domain"/>
    <property type="match status" value="1"/>
</dbReference>
<dbReference type="PANTHER" id="PTHR38015">
    <property type="entry name" value="BLR6086 PROTEIN"/>
    <property type="match status" value="1"/>
</dbReference>
<sequence length="367" mass="38691">MSIKSIAVLGAGHGGFAAAADLGRRGFSVRLHARNPDRLAPIRAQGGIVARGIVDGLVPVDLLTSDVAEAVRGADLIMLVVPSVAHETYAQALAPLLDGSQPVFVNPGHTGGGLHFVHELRRAGYRGPVKTCETVTLTYITRLEGPAIVNIYSYTKRLRFAALPGRDRGALYALMKPLYPEIIEASSVLETALANINAVFHSPGMIMNAGWIQHTGGNFLFYREGITDAVGRVTSAVDAERMAVAKALGVPAVSFLQLFHDAGLTTAEARDSGDISRACIESAPNKTIKSPGTLDHRYVHEDVGYGLVPMAALGRVAGVPTPTMDALIQLAGLSLGIDYWRDGLTLEKLGLAGKSAAELLALVETGT</sequence>
<dbReference type="InterPro" id="IPR008927">
    <property type="entry name" value="6-PGluconate_DH-like_C_sf"/>
</dbReference>
<evidence type="ECO:0000313" key="5">
    <source>
        <dbReference type="Proteomes" id="UP000248863"/>
    </source>
</evidence>
<dbReference type="Proteomes" id="UP000248863">
    <property type="component" value="Unassembled WGS sequence"/>
</dbReference>
<feature type="domain" description="Opine dehydrogenase" evidence="3">
    <location>
        <begin position="185"/>
        <end position="332"/>
    </location>
</feature>
<comment type="caution">
    <text evidence="4">The sequence shown here is derived from an EMBL/GenBank/DDBJ whole genome shotgun (WGS) entry which is preliminary data.</text>
</comment>